<dbReference type="STRING" id="240302.BN982_01097"/>
<sequence>MNRWTIFMVLTIMLLTACGMQGEKYQGMTSRDDVENMGYNNEVTRGQENPRSVNKVGDTWGLKQDRQMIKDAAQELPGVQVKRVILEANQVWVTVDLEGEKDMSKEEKADWESQIQEAIYQAVPRYDIHVKIK</sequence>
<dbReference type="RefSeq" id="WP_075037177.1">
    <property type="nucleotide sequence ID" value="NZ_FOSB01000008.1"/>
</dbReference>
<dbReference type="PROSITE" id="PS51257">
    <property type="entry name" value="PROKAR_LIPOPROTEIN"/>
    <property type="match status" value="1"/>
</dbReference>
<evidence type="ECO:0000313" key="1">
    <source>
        <dbReference type="EMBL" id="SFK15062.1"/>
    </source>
</evidence>
<keyword evidence="2" id="KW-1185">Reference proteome</keyword>
<dbReference type="AlphaFoldDB" id="A0A1I3X5E8"/>
<name>A0A1I3X5E8_HALDA</name>
<evidence type="ECO:0000313" key="2">
    <source>
        <dbReference type="Proteomes" id="UP000183557"/>
    </source>
</evidence>
<gene>
    <name evidence="1" type="ORF">SAMN04487936_10825</name>
</gene>
<evidence type="ECO:0008006" key="3">
    <source>
        <dbReference type="Google" id="ProtNLM"/>
    </source>
</evidence>
<organism evidence="1 2">
    <name type="scientific">Halobacillus dabanensis</name>
    <dbReference type="NCBI Taxonomy" id="240302"/>
    <lineage>
        <taxon>Bacteria</taxon>
        <taxon>Bacillati</taxon>
        <taxon>Bacillota</taxon>
        <taxon>Bacilli</taxon>
        <taxon>Bacillales</taxon>
        <taxon>Bacillaceae</taxon>
        <taxon>Halobacillus</taxon>
    </lineage>
</organism>
<proteinExistence type="predicted"/>
<accession>A0A1I3X5E8</accession>
<reference evidence="2" key="1">
    <citation type="submission" date="2016-10" db="EMBL/GenBank/DDBJ databases">
        <authorList>
            <person name="Varghese N."/>
            <person name="Submissions S."/>
        </authorList>
    </citation>
    <scope>NUCLEOTIDE SEQUENCE [LARGE SCALE GENOMIC DNA]</scope>
    <source>
        <strain evidence="2">CGMCC 1.3704</strain>
    </source>
</reference>
<dbReference type="OrthoDB" id="2691655at2"/>
<dbReference type="Proteomes" id="UP000183557">
    <property type="component" value="Unassembled WGS sequence"/>
</dbReference>
<dbReference type="EMBL" id="FOSB01000008">
    <property type="protein sequence ID" value="SFK15062.1"/>
    <property type="molecule type" value="Genomic_DNA"/>
</dbReference>
<protein>
    <recommendedName>
        <fullName evidence="3">Sporulation lipoprotein YhcN/YlaJ (Spore_YhcN_YlaJ)</fullName>
    </recommendedName>
</protein>